<keyword evidence="1" id="KW-0812">Transmembrane</keyword>
<gene>
    <name evidence="2" type="ORF">BJ212DRAFT_288074</name>
</gene>
<comment type="caution">
    <text evidence="2">The sequence shown here is derived from an EMBL/GenBank/DDBJ whole genome shotgun (WGS) entry which is preliminary data.</text>
</comment>
<dbReference type="InterPro" id="IPR029044">
    <property type="entry name" value="Nucleotide-diphossugar_trans"/>
</dbReference>
<evidence type="ECO:0000256" key="1">
    <source>
        <dbReference type="SAM" id="Phobius"/>
    </source>
</evidence>
<keyword evidence="1" id="KW-0472">Membrane</keyword>
<proteinExistence type="predicted"/>
<sequence length="408" mass="45590">MVRRTIVFRCLLVACAVLPCVYLLSRRRIHVLADLGQTPWDNLASPSRPLAASFLVGANRSSNVQRVSLVSASQSYPDVTAVVLNWSRLPNVVRIVGLLCGPWLEDVVAEIVVWNNNPREISYQKFVKTGCPSEKLRIYNSPHNAYFQARYIACEQATTRFCFLQDDDYLIMPEVIRTLHARALGTPDHSIHLLPPHEVLSTQLRTVVTSDGVHTSSAWLGHGTILPRTGAVDFLALLHRLNASEDEMKMADNYFTILNNQIPEVWFDQGIELGGGQPFTVGMEGNERNKMHIINACRYLDTLLSTFRASDMSRKLRLPFIEVDGVIPAEHPIFQAPCLGASCLLQTNIPLLPTTSKAGSHSADDIFMQELRGIQSLGQDAVDHYLRFLLLRLSTAARTLHSAVHFVR</sequence>
<keyword evidence="3" id="KW-1185">Reference proteome</keyword>
<reference evidence="2" key="1">
    <citation type="journal article" date="2020" name="New Phytol.">
        <title>Comparative genomics reveals dynamic genome evolution in host specialist ectomycorrhizal fungi.</title>
        <authorList>
            <person name="Lofgren L.A."/>
            <person name="Nguyen N.H."/>
            <person name="Vilgalys R."/>
            <person name="Ruytinx J."/>
            <person name="Liao H.L."/>
            <person name="Branco S."/>
            <person name="Kuo A."/>
            <person name="LaButti K."/>
            <person name="Lipzen A."/>
            <person name="Andreopoulos W."/>
            <person name="Pangilinan J."/>
            <person name="Riley R."/>
            <person name="Hundley H."/>
            <person name="Na H."/>
            <person name="Barry K."/>
            <person name="Grigoriev I.V."/>
            <person name="Stajich J.E."/>
            <person name="Kennedy P.G."/>
        </authorList>
    </citation>
    <scope>NUCLEOTIDE SEQUENCE</scope>
    <source>
        <strain evidence="2">MN1</strain>
    </source>
</reference>
<keyword evidence="1" id="KW-1133">Transmembrane helix</keyword>
<dbReference type="SUPFAM" id="SSF53448">
    <property type="entry name" value="Nucleotide-diphospho-sugar transferases"/>
    <property type="match status" value="1"/>
</dbReference>
<evidence type="ECO:0000313" key="2">
    <source>
        <dbReference type="EMBL" id="KAG1825640.1"/>
    </source>
</evidence>
<dbReference type="AlphaFoldDB" id="A0A9P7JJ12"/>
<evidence type="ECO:0000313" key="3">
    <source>
        <dbReference type="Proteomes" id="UP000807769"/>
    </source>
</evidence>
<accession>A0A9P7JJ12</accession>
<dbReference type="Proteomes" id="UP000807769">
    <property type="component" value="Unassembled WGS sequence"/>
</dbReference>
<dbReference type="OrthoDB" id="1684102at2759"/>
<dbReference type="RefSeq" id="XP_041198893.1">
    <property type="nucleotide sequence ID" value="XM_041342833.1"/>
</dbReference>
<evidence type="ECO:0008006" key="4">
    <source>
        <dbReference type="Google" id="ProtNLM"/>
    </source>
</evidence>
<protein>
    <recommendedName>
        <fullName evidence="4">Glycosyltransferase family 64 protein</fullName>
    </recommendedName>
</protein>
<organism evidence="2 3">
    <name type="scientific">Suillus subaureus</name>
    <dbReference type="NCBI Taxonomy" id="48587"/>
    <lineage>
        <taxon>Eukaryota</taxon>
        <taxon>Fungi</taxon>
        <taxon>Dikarya</taxon>
        <taxon>Basidiomycota</taxon>
        <taxon>Agaricomycotina</taxon>
        <taxon>Agaricomycetes</taxon>
        <taxon>Agaricomycetidae</taxon>
        <taxon>Boletales</taxon>
        <taxon>Suillineae</taxon>
        <taxon>Suillaceae</taxon>
        <taxon>Suillus</taxon>
    </lineage>
</organism>
<dbReference type="GeneID" id="64636849"/>
<feature type="transmembrane region" description="Helical" evidence="1">
    <location>
        <begin position="6"/>
        <end position="24"/>
    </location>
</feature>
<dbReference type="EMBL" id="JABBWG010000002">
    <property type="protein sequence ID" value="KAG1825640.1"/>
    <property type="molecule type" value="Genomic_DNA"/>
</dbReference>
<name>A0A9P7JJ12_9AGAM</name>